<dbReference type="SMART" id="SM00899">
    <property type="entry name" value="FeoA"/>
    <property type="match status" value="1"/>
</dbReference>
<dbReference type="InterPro" id="IPR008988">
    <property type="entry name" value="Transcriptional_repressor_C"/>
</dbReference>
<dbReference type="Proteomes" id="UP000001941">
    <property type="component" value="Chromosome"/>
</dbReference>
<dbReference type="eggNOG" id="arCOG02102">
    <property type="taxonomic scope" value="Archaea"/>
</dbReference>
<reference evidence="4" key="1">
    <citation type="journal article" date="2016" name="Stand. Genomic Sci.">
        <title>Complete genome sequence of Methanospirillum hungatei type strain JF1.</title>
        <authorList>
            <person name="Gunsalus R.P."/>
            <person name="Cook L.E."/>
            <person name="Crable B."/>
            <person name="Rohlin L."/>
            <person name="McDonald E."/>
            <person name="Mouttaki H."/>
            <person name="Sieber J.R."/>
            <person name="Poweleit N."/>
            <person name="Zhou H."/>
            <person name="Lapidus A.L."/>
            <person name="Daligault H.E."/>
            <person name="Land M."/>
            <person name="Gilna P."/>
            <person name="Ivanova N."/>
            <person name="Kyrpides N."/>
            <person name="Culley D.E."/>
            <person name="McInerney M.J."/>
        </authorList>
    </citation>
    <scope>NUCLEOTIDE SEQUENCE [LARGE SCALE GENOMIC DNA]</scope>
    <source>
        <strain evidence="4">ATCC 27890 / DSM 864 / NBRC 100397 / JF-1</strain>
    </source>
</reference>
<dbReference type="SUPFAM" id="SSF50037">
    <property type="entry name" value="C-terminal domain of transcriptional repressors"/>
    <property type="match status" value="1"/>
</dbReference>
<organism evidence="3 4">
    <name type="scientific">Methanospirillum hungatei JF-1 (strain ATCC 27890 / DSM 864 / NBRC 100397 / JF-1)</name>
    <dbReference type="NCBI Taxonomy" id="323259"/>
    <lineage>
        <taxon>Archaea</taxon>
        <taxon>Methanobacteriati</taxon>
        <taxon>Methanobacteriota</taxon>
        <taxon>Stenosarchaea group</taxon>
        <taxon>Methanomicrobia</taxon>
        <taxon>Methanomicrobiales</taxon>
        <taxon>Methanospirillaceae</taxon>
        <taxon>Methanospirillum</taxon>
    </lineage>
</organism>
<dbReference type="Gene3D" id="2.30.30.90">
    <property type="match status" value="1"/>
</dbReference>
<dbReference type="InterPro" id="IPR007167">
    <property type="entry name" value="Fe-transptr_FeoA-like"/>
</dbReference>
<name>Q2FSU6_METHJ</name>
<dbReference type="GO" id="GO:0046914">
    <property type="term" value="F:transition metal ion binding"/>
    <property type="evidence" value="ECO:0007669"/>
    <property type="project" value="InterPro"/>
</dbReference>
<dbReference type="HOGENOM" id="CLU_150646_6_3_2"/>
<dbReference type="InterPro" id="IPR053184">
    <property type="entry name" value="FeoA-like"/>
</dbReference>
<protein>
    <submittedName>
        <fullName evidence="3">FeoA</fullName>
    </submittedName>
</protein>
<dbReference type="RefSeq" id="WP_011449121.1">
    <property type="nucleotide sequence ID" value="NC_007796.1"/>
</dbReference>
<evidence type="ECO:0000259" key="2">
    <source>
        <dbReference type="SMART" id="SM00899"/>
    </source>
</evidence>
<dbReference type="OrthoDB" id="105333at2157"/>
<dbReference type="KEGG" id="mhu:Mhun_2158"/>
<dbReference type="FunCoup" id="Q2FSU6">
    <property type="interactions" value="2"/>
</dbReference>
<dbReference type="AlphaFoldDB" id="Q2FSU6"/>
<proteinExistence type="predicted"/>
<feature type="domain" description="Ferrous iron transporter FeoA-like" evidence="2">
    <location>
        <begin position="3"/>
        <end position="75"/>
    </location>
</feature>
<dbReference type="InParanoid" id="Q2FSU6"/>
<evidence type="ECO:0000313" key="3">
    <source>
        <dbReference type="EMBL" id="ABD41863.1"/>
    </source>
</evidence>
<keyword evidence="4" id="KW-1185">Reference proteome</keyword>
<dbReference type="InterPro" id="IPR038157">
    <property type="entry name" value="FeoA_core_dom"/>
</dbReference>
<dbReference type="PANTHER" id="PTHR43151:SF1">
    <property type="entry name" value="SSR2333 PROTEIN"/>
    <property type="match status" value="1"/>
</dbReference>
<dbReference type="GeneID" id="3922631"/>
<dbReference type="Pfam" id="PF04023">
    <property type="entry name" value="FeoA"/>
    <property type="match status" value="1"/>
</dbReference>
<evidence type="ECO:0000313" key="4">
    <source>
        <dbReference type="Proteomes" id="UP000001941"/>
    </source>
</evidence>
<gene>
    <name evidence="3" type="ordered locus">Mhun_2158</name>
</gene>
<sequence length="77" mass="8413">MVVSVMELEEGKTAKIIEIQGGHGMQNQLRSIGILEGKDIAVVTHHPFQGPIVVKVDRKMISLGRGLACRIMVEMTS</sequence>
<dbReference type="PANTHER" id="PTHR43151">
    <property type="entry name" value="FEOA FAMILY PROTEIN"/>
    <property type="match status" value="1"/>
</dbReference>
<keyword evidence="1" id="KW-0408">Iron</keyword>
<dbReference type="EnsemblBacteria" id="ABD41863">
    <property type="protein sequence ID" value="ABD41863"/>
    <property type="gene ID" value="Mhun_2158"/>
</dbReference>
<dbReference type="STRING" id="323259.Mhun_2158"/>
<evidence type="ECO:0000256" key="1">
    <source>
        <dbReference type="ARBA" id="ARBA00023004"/>
    </source>
</evidence>
<dbReference type="EMBL" id="CP000254">
    <property type="protein sequence ID" value="ABD41863.1"/>
    <property type="molecule type" value="Genomic_DNA"/>
</dbReference>
<accession>Q2FSU6</accession>